<evidence type="ECO:0000313" key="2">
    <source>
        <dbReference type="Proteomes" id="UP000887577"/>
    </source>
</evidence>
<evidence type="ECO:0000256" key="1">
    <source>
        <dbReference type="SAM" id="MobiDB-lite"/>
    </source>
</evidence>
<feature type="compositionally biased region" description="Basic and acidic residues" evidence="1">
    <location>
        <begin position="210"/>
        <end position="224"/>
    </location>
</feature>
<feature type="region of interest" description="Disordered" evidence="1">
    <location>
        <begin position="210"/>
        <end position="233"/>
    </location>
</feature>
<dbReference type="AlphaFoldDB" id="A0A914XXH2"/>
<name>A0A914XXH2_9BILA</name>
<sequence length="233" mass="26567">MLGAGALVAEEKLKINNVSQNVKNEYGNFSLLNSNGFDGGTNMFNKDSIDLIKKCHKSYGFKDATVPEYPLIINEVIEDVAEALLRYFKKQFQDFLPGGDHYESGKQTETVPRSNRRVESIFGLATWGFQHAPNQRTVVREAKILATVNKVFEWFDKKTSEEKEKIIKEAMSAAPIIENDAAAQVKAFEDETRKRLLWQKEADEKKIKVNSRKEKEAYDKEKNTVENGKVLNQ</sequence>
<organism evidence="2 3">
    <name type="scientific">Panagrolaimus superbus</name>
    <dbReference type="NCBI Taxonomy" id="310955"/>
    <lineage>
        <taxon>Eukaryota</taxon>
        <taxon>Metazoa</taxon>
        <taxon>Ecdysozoa</taxon>
        <taxon>Nematoda</taxon>
        <taxon>Chromadorea</taxon>
        <taxon>Rhabditida</taxon>
        <taxon>Tylenchina</taxon>
        <taxon>Panagrolaimomorpha</taxon>
        <taxon>Panagrolaimoidea</taxon>
        <taxon>Panagrolaimidae</taxon>
        <taxon>Panagrolaimus</taxon>
    </lineage>
</organism>
<evidence type="ECO:0000313" key="3">
    <source>
        <dbReference type="WBParaSite" id="PSU_v2.g11223.t1"/>
    </source>
</evidence>
<reference evidence="3" key="1">
    <citation type="submission" date="2022-11" db="UniProtKB">
        <authorList>
            <consortium name="WormBaseParasite"/>
        </authorList>
    </citation>
    <scope>IDENTIFICATION</scope>
</reference>
<proteinExistence type="predicted"/>
<accession>A0A914XXH2</accession>
<protein>
    <submittedName>
        <fullName evidence="3">Uncharacterized protein</fullName>
    </submittedName>
</protein>
<dbReference type="Proteomes" id="UP000887577">
    <property type="component" value="Unplaced"/>
</dbReference>
<dbReference type="WBParaSite" id="PSU_v2.g11223.t1">
    <property type="protein sequence ID" value="PSU_v2.g11223.t1"/>
    <property type="gene ID" value="PSU_v2.g11223"/>
</dbReference>
<keyword evidence="2" id="KW-1185">Reference proteome</keyword>